<dbReference type="RefSeq" id="WP_105044939.1">
    <property type="nucleotide sequence ID" value="NZ_CP150662.1"/>
</dbReference>
<reference evidence="1 2" key="1">
    <citation type="submission" date="2016-12" db="EMBL/GenBank/DDBJ databases">
        <title>Trade-off between light-utilization and light-protection in marine flavobacteria.</title>
        <authorList>
            <person name="Kumagai Y."/>
            <person name="Yoshizawa S."/>
            <person name="Kogure K."/>
            <person name="Iwasaki W."/>
        </authorList>
    </citation>
    <scope>NUCLEOTIDE SEQUENCE [LARGE SCALE GENOMIC DNA]</scope>
    <source>
        <strain evidence="1 2">KCTC 22729</strain>
    </source>
</reference>
<sequence length="118" mass="13995">MECKLEFWKLAHQLTLNVYKISKNFPSSEMYGLTSQLRRSASSIPTNIIEGQGRQYEKEYIQFLYVAKGSPEETNYHLYLAKELNYISNDSYNELYEICTRIKMMLFTLIKSLKTRKE</sequence>
<dbReference type="NCBIfam" id="TIGR02436">
    <property type="entry name" value="four helix bundle protein"/>
    <property type="match status" value="1"/>
</dbReference>
<comment type="caution">
    <text evidence="1">The sequence shown here is derived from an EMBL/GenBank/DDBJ whole genome shotgun (WGS) entry which is preliminary data.</text>
</comment>
<dbReference type="PANTHER" id="PTHR38471">
    <property type="entry name" value="FOUR HELIX BUNDLE PROTEIN"/>
    <property type="match status" value="1"/>
</dbReference>
<dbReference type="SUPFAM" id="SSF158446">
    <property type="entry name" value="IVS-encoded protein-like"/>
    <property type="match status" value="1"/>
</dbReference>
<keyword evidence="2" id="KW-1185">Reference proteome</keyword>
<dbReference type="Pfam" id="PF05635">
    <property type="entry name" value="23S_rRNA_IVP"/>
    <property type="match status" value="1"/>
</dbReference>
<protein>
    <submittedName>
        <fullName evidence="1">Four helix bundle protein</fullName>
    </submittedName>
</protein>
<proteinExistence type="predicted"/>
<dbReference type="InterPro" id="IPR012657">
    <property type="entry name" value="23S_rRNA-intervening_sequence"/>
</dbReference>
<dbReference type="InterPro" id="IPR036583">
    <property type="entry name" value="23S_rRNA_IVS_sf"/>
</dbReference>
<gene>
    <name evidence="1" type="ORF">BTO13_00160</name>
</gene>
<name>A0A2S7W828_9FLAO</name>
<dbReference type="Proteomes" id="UP000237608">
    <property type="component" value="Unassembled WGS sequence"/>
</dbReference>
<organism evidence="1 2">
    <name type="scientific">Polaribacter gangjinensis</name>
    <dbReference type="NCBI Taxonomy" id="574710"/>
    <lineage>
        <taxon>Bacteria</taxon>
        <taxon>Pseudomonadati</taxon>
        <taxon>Bacteroidota</taxon>
        <taxon>Flavobacteriia</taxon>
        <taxon>Flavobacteriales</taxon>
        <taxon>Flavobacteriaceae</taxon>
    </lineage>
</organism>
<dbReference type="AlphaFoldDB" id="A0A2S7W828"/>
<dbReference type="OrthoDB" id="9811959at2"/>
<dbReference type="CDD" id="cd16377">
    <property type="entry name" value="23S_rRNA_IVP_like"/>
    <property type="match status" value="1"/>
</dbReference>
<dbReference type="PANTHER" id="PTHR38471:SF2">
    <property type="entry name" value="FOUR HELIX BUNDLE PROTEIN"/>
    <property type="match status" value="1"/>
</dbReference>
<dbReference type="Gene3D" id="1.20.1440.60">
    <property type="entry name" value="23S rRNA-intervening sequence"/>
    <property type="match status" value="1"/>
</dbReference>
<evidence type="ECO:0000313" key="2">
    <source>
        <dbReference type="Proteomes" id="UP000237608"/>
    </source>
</evidence>
<evidence type="ECO:0000313" key="1">
    <source>
        <dbReference type="EMBL" id="PQJ73785.1"/>
    </source>
</evidence>
<accession>A0A2S7W828</accession>
<dbReference type="EMBL" id="MSCL01000001">
    <property type="protein sequence ID" value="PQJ73785.1"/>
    <property type="molecule type" value="Genomic_DNA"/>
</dbReference>